<evidence type="ECO:0000313" key="3">
    <source>
        <dbReference type="EMBL" id="RYB96544.1"/>
    </source>
</evidence>
<feature type="transmembrane region" description="Helical" evidence="1">
    <location>
        <begin position="201"/>
        <end position="222"/>
    </location>
</feature>
<keyword evidence="1" id="KW-0812">Transmembrane</keyword>
<feature type="transmembrane region" description="Helical" evidence="1">
    <location>
        <begin position="106"/>
        <end position="123"/>
    </location>
</feature>
<keyword evidence="4" id="KW-1185">Reference proteome</keyword>
<name>A0A4Q2S7E8_9ACTN</name>
<feature type="transmembrane region" description="Helical" evidence="1">
    <location>
        <begin position="64"/>
        <end position="86"/>
    </location>
</feature>
<protein>
    <submittedName>
        <fullName evidence="3">DUF1206 domain-containing protein</fullName>
    </submittedName>
</protein>
<proteinExistence type="predicted"/>
<dbReference type="Proteomes" id="UP000291838">
    <property type="component" value="Unassembled WGS sequence"/>
</dbReference>
<keyword evidence="1" id="KW-1133">Transmembrane helix</keyword>
<dbReference type="AlphaFoldDB" id="A0A4Q2S7E8"/>
<sequence>MSTPADTAESVHQSKWMDYAIRIGLVTYGVVHLLVGWLALQLAFGEKEDQASNSGALHYLSQQPLGGFLVWVIAIGMLFLVVWRVLEFAFGYPEESDEKKRWRKRATSLGKAVIYGVISYSAFKTATGNGGGKGGTDSMTAQVMNWSGGQLLVGAAALAIIGYGISLIIRGWTEKFRENLDAQGQSGQDGSAYVTLGKVGYIAKGVSIAIVGSLFGYAAITHEAKKSGGLDQALQTVLEQPFGPVLLTAIALGIAAYGLFCFARAKHLSR</sequence>
<comment type="caution">
    <text evidence="3">The sequence shown here is derived from an EMBL/GenBank/DDBJ whole genome shotgun (WGS) entry which is preliminary data.</text>
</comment>
<feature type="transmembrane region" description="Helical" evidence="1">
    <location>
        <begin position="143"/>
        <end position="169"/>
    </location>
</feature>
<evidence type="ECO:0000313" key="4">
    <source>
        <dbReference type="Proteomes" id="UP000291838"/>
    </source>
</evidence>
<accession>A0A4Q2S7E8</accession>
<dbReference type="InterPro" id="IPR009597">
    <property type="entry name" value="DUF1206"/>
</dbReference>
<feature type="domain" description="DUF1206" evidence="2">
    <location>
        <begin position="23"/>
        <end position="87"/>
    </location>
</feature>
<reference evidence="3 4" key="1">
    <citation type="submission" date="2019-01" db="EMBL/GenBank/DDBJ databases">
        <title>Novel species of Nocardioides.</title>
        <authorList>
            <person name="Liu Q."/>
            <person name="Xin Y.-H."/>
        </authorList>
    </citation>
    <scope>NUCLEOTIDE SEQUENCE [LARGE SCALE GENOMIC DNA]</scope>
    <source>
        <strain evidence="3 4">HLT3-15</strain>
    </source>
</reference>
<gene>
    <name evidence="3" type="ORF">EUA06_02960</name>
</gene>
<dbReference type="OrthoDB" id="4552598at2"/>
<evidence type="ECO:0000259" key="2">
    <source>
        <dbReference type="Pfam" id="PF06724"/>
    </source>
</evidence>
<dbReference type="RefSeq" id="WP_129473493.1">
    <property type="nucleotide sequence ID" value="NZ_SDWS01000001.1"/>
</dbReference>
<feature type="domain" description="DUF1206" evidence="2">
    <location>
        <begin position="199"/>
        <end position="265"/>
    </location>
</feature>
<dbReference type="EMBL" id="SDWS01000001">
    <property type="protein sequence ID" value="RYB96544.1"/>
    <property type="molecule type" value="Genomic_DNA"/>
</dbReference>
<feature type="transmembrane region" description="Helical" evidence="1">
    <location>
        <begin position="23"/>
        <end position="44"/>
    </location>
</feature>
<keyword evidence="1" id="KW-0472">Membrane</keyword>
<evidence type="ECO:0000256" key="1">
    <source>
        <dbReference type="SAM" id="Phobius"/>
    </source>
</evidence>
<dbReference type="Pfam" id="PF06724">
    <property type="entry name" value="DUF1206"/>
    <property type="match status" value="3"/>
</dbReference>
<feature type="transmembrane region" description="Helical" evidence="1">
    <location>
        <begin position="242"/>
        <end position="263"/>
    </location>
</feature>
<organism evidence="3 4">
    <name type="scientific">Nocardioides glacieisoli</name>
    <dbReference type="NCBI Taxonomy" id="1168730"/>
    <lineage>
        <taxon>Bacteria</taxon>
        <taxon>Bacillati</taxon>
        <taxon>Actinomycetota</taxon>
        <taxon>Actinomycetes</taxon>
        <taxon>Propionibacteriales</taxon>
        <taxon>Nocardioidaceae</taxon>
        <taxon>Nocardioides</taxon>
    </lineage>
</organism>
<feature type="domain" description="DUF1206" evidence="2">
    <location>
        <begin position="109"/>
        <end position="173"/>
    </location>
</feature>